<dbReference type="PANTHER" id="PTHR48081">
    <property type="entry name" value="AB HYDROLASE SUPERFAMILY PROTEIN C4A8.06C"/>
    <property type="match status" value="1"/>
</dbReference>
<dbReference type="InterPro" id="IPR050300">
    <property type="entry name" value="GDXG_lipolytic_enzyme"/>
</dbReference>
<dbReference type="Gene3D" id="3.40.50.1820">
    <property type="entry name" value="alpha/beta hydrolase"/>
    <property type="match status" value="1"/>
</dbReference>
<evidence type="ECO:0000256" key="2">
    <source>
        <dbReference type="ARBA" id="ARBA00022801"/>
    </source>
</evidence>
<feature type="active site" evidence="3">
    <location>
        <position position="167"/>
    </location>
</feature>
<dbReference type="PANTHER" id="PTHR48081:SF8">
    <property type="entry name" value="ALPHA_BETA HYDROLASE FOLD-3 DOMAIN-CONTAINING PROTEIN-RELATED"/>
    <property type="match status" value="1"/>
</dbReference>
<gene>
    <name evidence="5" type="ORF">G6F51_004875</name>
</gene>
<organism evidence="5 6">
    <name type="scientific">Rhizopus oryzae</name>
    <name type="common">Mucormycosis agent</name>
    <name type="synonym">Rhizopus arrhizus var. delemar</name>
    <dbReference type="NCBI Taxonomy" id="64495"/>
    <lineage>
        <taxon>Eukaryota</taxon>
        <taxon>Fungi</taxon>
        <taxon>Fungi incertae sedis</taxon>
        <taxon>Mucoromycota</taxon>
        <taxon>Mucoromycotina</taxon>
        <taxon>Mucoromycetes</taxon>
        <taxon>Mucorales</taxon>
        <taxon>Mucorineae</taxon>
        <taxon>Rhizopodaceae</taxon>
        <taxon>Rhizopus</taxon>
    </lineage>
</organism>
<dbReference type="SUPFAM" id="SSF53474">
    <property type="entry name" value="alpha/beta-Hydrolases"/>
    <property type="match status" value="1"/>
</dbReference>
<keyword evidence="2" id="KW-0378">Hydrolase</keyword>
<dbReference type="InterPro" id="IPR029058">
    <property type="entry name" value="AB_hydrolase_fold"/>
</dbReference>
<dbReference type="Pfam" id="PF07859">
    <property type="entry name" value="Abhydrolase_3"/>
    <property type="match status" value="1"/>
</dbReference>
<dbReference type="GO" id="GO:0016787">
    <property type="term" value="F:hydrolase activity"/>
    <property type="evidence" value="ECO:0007669"/>
    <property type="project" value="UniProtKB-KW"/>
</dbReference>
<evidence type="ECO:0000256" key="1">
    <source>
        <dbReference type="ARBA" id="ARBA00010515"/>
    </source>
</evidence>
<dbReference type="OMA" id="DHQEVKP"/>
<name>A0A9P6YEI1_RHIOR</name>
<evidence type="ECO:0000313" key="5">
    <source>
        <dbReference type="EMBL" id="KAG1546431.1"/>
    </source>
</evidence>
<dbReference type="InterPro" id="IPR033140">
    <property type="entry name" value="Lipase_GDXG_put_SER_AS"/>
</dbReference>
<comment type="caution">
    <text evidence="5">The sequence shown here is derived from an EMBL/GenBank/DDBJ whole genome shotgun (WGS) entry which is preliminary data.</text>
</comment>
<dbReference type="AlphaFoldDB" id="A0A9P6YEI1"/>
<evidence type="ECO:0000256" key="3">
    <source>
        <dbReference type="PROSITE-ProRule" id="PRU10038"/>
    </source>
</evidence>
<comment type="similarity">
    <text evidence="1">Belongs to the 'GDXG' lipolytic enzyme family.</text>
</comment>
<protein>
    <recommendedName>
        <fullName evidence="4">Alpha/beta hydrolase fold-3 domain-containing protein</fullName>
    </recommendedName>
</protein>
<sequence length="326" mass="36198">MSDSTLPPYLLTPSHDKYLKALPPVDMSLLTIDILRKVYPRQSSDIFPKVDVLEERVKIPAKNKEGVVYVDIYKPKNTTSDGPLPVLLFLPGGGWCIQPQAIHSFVASKLSNESQCAVVLVDYSLSPEVKFPVALEECFSVLQWILDTDNSKQLSIDPNRIAVAGDSAGGNLAAALTILAKQRNLGDAIKRQILYYPILDATWSTESYKEYGDKNYFSGLGFTQLMWKNYQPAEPESQNILACPSKATLHDLQGLPPAFIVTSHLDTLRDEAEAYGRQLMMANIPVSTMRVMHAIHGFLSVDALFCEETFNVIDASVGVLRRTFNQ</sequence>
<dbReference type="EMBL" id="JAANIT010000564">
    <property type="protein sequence ID" value="KAG1546431.1"/>
    <property type="molecule type" value="Genomic_DNA"/>
</dbReference>
<evidence type="ECO:0000259" key="4">
    <source>
        <dbReference type="Pfam" id="PF07859"/>
    </source>
</evidence>
<dbReference type="Proteomes" id="UP000717996">
    <property type="component" value="Unassembled WGS sequence"/>
</dbReference>
<dbReference type="OrthoDB" id="433474at2759"/>
<dbReference type="PROSITE" id="PS01174">
    <property type="entry name" value="LIPASE_GDXG_SER"/>
    <property type="match status" value="1"/>
</dbReference>
<feature type="domain" description="Alpha/beta hydrolase fold-3" evidence="4">
    <location>
        <begin position="88"/>
        <end position="299"/>
    </location>
</feature>
<dbReference type="InterPro" id="IPR013094">
    <property type="entry name" value="AB_hydrolase_3"/>
</dbReference>
<accession>A0A9P6YEI1</accession>
<evidence type="ECO:0000313" key="6">
    <source>
        <dbReference type="Proteomes" id="UP000717996"/>
    </source>
</evidence>
<proteinExistence type="inferred from homology"/>
<reference evidence="5" key="1">
    <citation type="journal article" date="2020" name="Microb. Genom.">
        <title>Genetic diversity of clinical and environmental Mucorales isolates obtained from an investigation of mucormycosis cases among solid organ transplant recipients.</title>
        <authorList>
            <person name="Nguyen M.H."/>
            <person name="Kaul D."/>
            <person name="Muto C."/>
            <person name="Cheng S.J."/>
            <person name="Richter R.A."/>
            <person name="Bruno V.M."/>
            <person name="Liu G."/>
            <person name="Beyhan S."/>
            <person name="Sundermann A.J."/>
            <person name="Mounaud S."/>
            <person name="Pasculle A.W."/>
            <person name="Nierman W.C."/>
            <person name="Driscoll E."/>
            <person name="Cumbie R."/>
            <person name="Clancy C.J."/>
            <person name="Dupont C.L."/>
        </authorList>
    </citation>
    <scope>NUCLEOTIDE SEQUENCE</scope>
    <source>
        <strain evidence="5">GL16</strain>
    </source>
</reference>